<sequence>MVYTGGDRQQVFASHAWMRLFGIRAPLLGGVRRMMTWRQFILALGLHIEKEIAEAGFGAYWDGSDSLIPDKGDLRDYWIEISSGRDFLGPAPEKVTGVDLFYLYSMDRRSANVSHLLAQYLFRQERGQVVTRELPLIDLHKLGRFNVYSRFGDTWAWVAPGPERQQAAADGTHEADKAGLAVDEGAQDILAPVQAPQPPPPHLSPGRCYRELIGSRRRCASYDRALWDYEELLRALLSSSLESPPR</sequence>
<dbReference type="EMBL" id="BKCJ010511423">
    <property type="protein sequence ID" value="GFA90551.1"/>
    <property type="molecule type" value="Genomic_DNA"/>
</dbReference>
<comment type="caution">
    <text evidence="1">The sequence shown here is derived from an EMBL/GenBank/DDBJ whole genome shotgun (WGS) entry which is preliminary data.</text>
</comment>
<organism evidence="1">
    <name type="scientific">Tanacetum cinerariifolium</name>
    <name type="common">Dalmatian daisy</name>
    <name type="synonym">Chrysanthemum cinerariifolium</name>
    <dbReference type="NCBI Taxonomy" id="118510"/>
    <lineage>
        <taxon>Eukaryota</taxon>
        <taxon>Viridiplantae</taxon>
        <taxon>Streptophyta</taxon>
        <taxon>Embryophyta</taxon>
        <taxon>Tracheophyta</taxon>
        <taxon>Spermatophyta</taxon>
        <taxon>Magnoliopsida</taxon>
        <taxon>eudicotyledons</taxon>
        <taxon>Gunneridae</taxon>
        <taxon>Pentapetalae</taxon>
        <taxon>asterids</taxon>
        <taxon>campanulids</taxon>
        <taxon>Asterales</taxon>
        <taxon>Asteraceae</taxon>
        <taxon>Asteroideae</taxon>
        <taxon>Anthemideae</taxon>
        <taxon>Anthemidinae</taxon>
        <taxon>Tanacetum</taxon>
    </lineage>
</organism>
<protein>
    <submittedName>
        <fullName evidence="1">Uncharacterized protein</fullName>
    </submittedName>
</protein>
<evidence type="ECO:0000313" key="1">
    <source>
        <dbReference type="EMBL" id="GFA90551.1"/>
    </source>
</evidence>
<accession>A0A699KIQ5</accession>
<proteinExistence type="predicted"/>
<dbReference type="AlphaFoldDB" id="A0A699KIQ5"/>
<gene>
    <name evidence="1" type="ORF">Tci_662523</name>
</gene>
<reference evidence="1" key="1">
    <citation type="journal article" date="2019" name="Sci. Rep.">
        <title>Draft genome of Tanacetum cinerariifolium, the natural source of mosquito coil.</title>
        <authorList>
            <person name="Yamashiro T."/>
            <person name="Shiraishi A."/>
            <person name="Satake H."/>
            <person name="Nakayama K."/>
        </authorList>
    </citation>
    <scope>NUCLEOTIDE SEQUENCE</scope>
</reference>
<name>A0A699KIQ5_TANCI</name>